<evidence type="ECO:0000313" key="4">
    <source>
        <dbReference type="Proteomes" id="UP001161247"/>
    </source>
</evidence>
<dbReference type="InterPro" id="IPR029058">
    <property type="entry name" value="AB_hydrolase_fold"/>
</dbReference>
<reference evidence="3" key="1">
    <citation type="submission" date="2023-03" db="EMBL/GenBank/DDBJ databases">
        <authorList>
            <person name="Julca I."/>
        </authorList>
    </citation>
    <scope>NUCLEOTIDE SEQUENCE</scope>
</reference>
<sequence length="320" mass="35772">MSKFDAYDHLNVQLNHDGSLTRYVKLPTTPATEEKAEVMGQSAVSKDVVLNSGHKTWMRVYRPMKLPSNDKSVARLPIIIYFHGGGWIQLSVGQTVIHESLNKLSSEVPAIVVGVEYRLAPESRLPAQYEDAVEAVNWVKDQALDGNNGDKWLKDYGDFSRCYLYGISCGANIAFNAALRLSDTKLDPIKIAGVIMNQPFFGGKKRTKSELKLATDQYFPLPVIDLLWELALPKGADRDHRYCNPFVDGAYKEKIKSLGRSLVIGFGGDPLIERQQDLVQILVKQGVLVEARFDDVGFHGIEMIDTRRAAAIVNFIKEFV</sequence>
<proteinExistence type="inferred from homology"/>
<feature type="domain" description="Alpha/beta hydrolase fold-3" evidence="2">
    <location>
        <begin position="79"/>
        <end position="301"/>
    </location>
</feature>
<dbReference type="InterPro" id="IPR050466">
    <property type="entry name" value="Carboxylest/Gibb_receptor"/>
</dbReference>
<dbReference type="Proteomes" id="UP001161247">
    <property type="component" value="Chromosome 4"/>
</dbReference>
<comment type="similarity">
    <text evidence="1">Belongs to the 'GDXG' lipolytic enzyme family.</text>
</comment>
<name>A0AAV1D3C5_OLDCO</name>
<dbReference type="PANTHER" id="PTHR23024">
    <property type="entry name" value="ARYLACETAMIDE DEACETYLASE"/>
    <property type="match status" value="1"/>
</dbReference>
<dbReference type="GO" id="GO:0016787">
    <property type="term" value="F:hydrolase activity"/>
    <property type="evidence" value="ECO:0007669"/>
    <property type="project" value="InterPro"/>
</dbReference>
<dbReference type="PANTHER" id="PTHR23024:SF212">
    <property type="entry name" value="CARBOXYLESTERASE 9-RELATED"/>
    <property type="match status" value="1"/>
</dbReference>
<dbReference type="Pfam" id="PF07859">
    <property type="entry name" value="Abhydrolase_3"/>
    <property type="match status" value="1"/>
</dbReference>
<keyword evidence="4" id="KW-1185">Reference proteome</keyword>
<evidence type="ECO:0000256" key="1">
    <source>
        <dbReference type="ARBA" id="ARBA00010515"/>
    </source>
</evidence>
<dbReference type="InterPro" id="IPR013094">
    <property type="entry name" value="AB_hydrolase_3"/>
</dbReference>
<gene>
    <name evidence="3" type="ORF">OLC1_LOCUS11190</name>
</gene>
<accession>A0AAV1D3C5</accession>
<protein>
    <submittedName>
        <fullName evidence="3">OLC1v1039010C1</fullName>
    </submittedName>
</protein>
<evidence type="ECO:0000259" key="2">
    <source>
        <dbReference type="Pfam" id="PF07859"/>
    </source>
</evidence>
<organism evidence="3 4">
    <name type="scientific">Oldenlandia corymbosa var. corymbosa</name>
    <dbReference type="NCBI Taxonomy" id="529605"/>
    <lineage>
        <taxon>Eukaryota</taxon>
        <taxon>Viridiplantae</taxon>
        <taxon>Streptophyta</taxon>
        <taxon>Embryophyta</taxon>
        <taxon>Tracheophyta</taxon>
        <taxon>Spermatophyta</taxon>
        <taxon>Magnoliopsida</taxon>
        <taxon>eudicotyledons</taxon>
        <taxon>Gunneridae</taxon>
        <taxon>Pentapetalae</taxon>
        <taxon>asterids</taxon>
        <taxon>lamiids</taxon>
        <taxon>Gentianales</taxon>
        <taxon>Rubiaceae</taxon>
        <taxon>Rubioideae</taxon>
        <taxon>Spermacoceae</taxon>
        <taxon>Hedyotis-Oldenlandia complex</taxon>
        <taxon>Oldenlandia</taxon>
    </lineage>
</organism>
<dbReference type="EMBL" id="OX459121">
    <property type="protein sequence ID" value="CAI9101640.1"/>
    <property type="molecule type" value="Genomic_DNA"/>
</dbReference>
<dbReference type="SUPFAM" id="SSF53474">
    <property type="entry name" value="alpha/beta-Hydrolases"/>
    <property type="match status" value="1"/>
</dbReference>
<evidence type="ECO:0000313" key="3">
    <source>
        <dbReference type="EMBL" id="CAI9101640.1"/>
    </source>
</evidence>
<dbReference type="Gene3D" id="3.40.50.1820">
    <property type="entry name" value="alpha/beta hydrolase"/>
    <property type="match status" value="1"/>
</dbReference>
<dbReference type="AlphaFoldDB" id="A0AAV1D3C5"/>